<accession>A0A0F9SGA4</accession>
<reference evidence="1" key="1">
    <citation type="journal article" date="2015" name="Nature">
        <title>Complex archaea that bridge the gap between prokaryotes and eukaryotes.</title>
        <authorList>
            <person name="Spang A."/>
            <person name="Saw J.H."/>
            <person name="Jorgensen S.L."/>
            <person name="Zaremba-Niedzwiedzka K."/>
            <person name="Martijn J."/>
            <person name="Lind A.E."/>
            <person name="van Eijk R."/>
            <person name="Schleper C."/>
            <person name="Guy L."/>
            <person name="Ettema T.J."/>
        </authorList>
    </citation>
    <scope>NUCLEOTIDE SEQUENCE</scope>
</reference>
<organism evidence="1">
    <name type="scientific">marine sediment metagenome</name>
    <dbReference type="NCBI Taxonomy" id="412755"/>
    <lineage>
        <taxon>unclassified sequences</taxon>
        <taxon>metagenomes</taxon>
        <taxon>ecological metagenomes</taxon>
    </lineage>
</organism>
<dbReference type="AlphaFoldDB" id="A0A0F9SGA4"/>
<evidence type="ECO:0000313" key="1">
    <source>
        <dbReference type="EMBL" id="KKN66089.1"/>
    </source>
</evidence>
<sequence length="92" mass="10842">MEKTRQFVPVLLNDKVVVWIFEDGEEEITIRIPVNKKIFTEGRYAYITEAHDITFVRRERLITTSIPMVEEIFYLCRQSSITFVDTTVAIIN</sequence>
<dbReference type="EMBL" id="LAZR01000511">
    <property type="protein sequence ID" value="KKN66089.1"/>
    <property type="molecule type" value="Genomic_DNA"/>
</dbReference>
<gene>
    <name evidence="1" type="ORF">LCGC14_0475670</name>
</gene>
<proteinExistence type="predicted"/>
<comment type="caution">
    <text evidence="1">The sequence shown here is derived from an EMBL/GenBank/DDBJ whole genome shotgun (WGS) entry which is preliminary data.</text>
</comment>
<protein>
    <submittedName>
        <fullName evidence="1">Uncharacterized protein</fullName>
    </submittedName>
</protein>
<name>A0A0F9SGA4_9ZZZZ</name>